<dbReference type="Gene3D" id="3.40.50.1820">
    <property type="entry name" value="alpha/beta hydrolase"/>
    <property type="match status" value="1"/>
</dbReference>
<comment type="caution">
    <text evidence="5">The sequence shown here is derived from an EMBL/GenBank/DDBJ whole genome shotgun (WGS) entry which is preliminary data.</text>
</comment>
<name>A0ABR4FMB9_9EURO</name>
<protein>
    <recommendedName>
        <fullName evidence="3">Carboxylic ester hydrolase</fullName>
        <ecNumber evidence="3">3.1.1.-</ecNumber>
    </recommendedName>
</protein>
<dbReference type="EMBL" id="JBFTWV010000181">
    <property type="protein sequence ID" value="KAL2784401.1"/>
    <property type="molecule type" value="Genomic_DNA"/>
</dbReference>
<dbReference type="Proteomes" id="UP001610563">
    <property type="component" value="Unassembled WGS sequence"/>
</dbReference>
<keyword evidence="2 3" id="KW-0378">Hydrolase</keyword>
<dbReference type="SUPFAM" id="SSF53474">
    <property type="entry name" value="alpha/beta-Hydrolases"/>
    <property type="match status" value="1"/>
</dbReference>
<keyword evidence="6" id="KW-1185">Reference proteome</keyword>
<evidence type="ECO:0000259" key="4">
    <source>
        <dbReference type="Pfam" id="PF00135"/>
    </source>
</evidence>
<dbReference type="InterPro" id="IPR002018">
    <property type="entry name" value="CarbesteraseB"/>
</dbReference>
<dbReference type="Pfam" id="PF00135">
    <property type="entry name" value="COesterase"/>
    <property type="match status" value="1"/>
</dbReference>
<organism evidence="5 6">
    <name type="scientific">Aspergillus keveii</name>
    <dbReference type="NCBI Taxonomy" id="714993"/>
    <lineage>
        <taxon>Eukaryota</taxon>
        <taxon>Fungi</taxon>
        <taxon>Dikarya</taxon>
        <taxon>Ascomycota</taxon>
        <taxon>Pezizomycotina</taxon>
        <taxon>Eurotiomycetes</taxon>
        <taxon>Eurotiomycetidae</taxon>
        <taxon>Eurotiales</taxon>
        <taxon>Aspergillaceae</taxon>
        <taxon>Aspergillus</taxon>
        <taxon>Aspergillus subgen. Nidulantes</taxon>
    </lineage>
</organism>
<feature type="domain" description="Carboxylesterase type B" evidence="4">
    <location>
        <begin position="15"/>
        <end position="534"/>
    </location>
</feature>
<evidence type="ECO:0000313" key="5">
    <source>
        <dbReference type="EMBL" id="KAL2784401.1"/>
    </source>
</evidence>
<evidence type="ECO:0000256" key="3">
    <source>
        <dbReference type="RuleBase" id="RU361235"/>
    </source>
</evidence>
<evidence type="ECO:0000313" key="6">
    <source>
        <dbReference type="Proteomes" id="UP001610563"/>
    </source>
</evidence>
<dbReference type="PANTHER" id="PTHR11559">
    <property type="entry name" value="CARBOXYLESTERASE"/>
    <property type="match status" value="1"/>
</dbReference>
<comment type="similarity">
    <text evidence="1 3">Belongs to the type-B carboxylesterase/lipase family.</text>
</comment>
<reference evidence="5 6" key="1">
    <citation type="submission" date="2024-07" db="EMBL/GenBank/DDBJ databases">
        <title>Section-level genome sequencing and comparative genomics of Aspergillus sections Usti and Cavernicolus.</title>
        <authorList>
            <consortium name="Lawrence Berkeley National Laboratory"/>
            <person name="Nybo J.L."/>
            <person name="Vesth T.C."/>
            <person name="Theobald S."/>
            <person name="Frisvad J.C."/>
            <person name="Larsen T.O."/>
            <person name="Kjaerboelling I."/>
            <person name="Rothschild-Mancinelli K."/>
            <person name="Lyhne E.K."/>
            <person name="Kogle M.E."/>
            <person name="Barry K."/>
            <person name="Clum A."/>
            <person name="Na H."/>
            <person name="Ledsgaard L."/>
            <person name="Lin J."/>
            <person name="Lipzen A."/>
            <person name="Kuo A."/>
            <person name="Riley R."/>
            <person name="Mondo S."/>
            <person name="Labutti K."/>
            <person name="Haridas S."/>
            <person name="Pangalinan J."/>
            <person name="Salamov A.A."/>
            <person name="Simmons B.A."/>
            <person name="Magnuson J.K."/>
            <person name="Chen J."/>
            <person name="Drula E."/>
            <person name="Henrissat B."/>
            <person name="Wiebenga A."/>
            <person name="Lubbers R.J."/>
            <person name="Gomes A.C."/>
            <person name="Makela M.R."/>
            <person name="Stajich J."/>
            <person name="Grigoriev I.V."/>
            <person name="Mortensen U.H."/>
            <person name="De Vries R.P."/>
            <person name="Baker S.E."/>
            <person name="Andersen M.R."/>
        </authorList>
    </citation>
    <scope>NUCLEOTIDE SEQUENCE [LARGE SCALE GENOMIC DNA]</scope>
    <source>
        <strain evidence="5 6">CBS 209.92</strain>
    </source>
</reference>
<dbReference type="EC" id="3.1.1.-" evidence="3"/>
<evidence type="ECO:0000256" key="2">
    <source>
        <dbReference type="ARBA" id="ARBA00022801"/>
    </source>
</evidence>
<gene>
    <name evidence="5" type="ORF">BJX66DRAFT_344071</name>
</gene>
<dbReference type="GO" id="GO:0016787">
    <property type="term" value="F:hydrolase activity"/>
    <property type="evidence" value="ECO:0007669"/>
    <property type="project" value="UniProtKB-KW"/>
</dbReference>
<dbReference type="InterPro" id="IPR019826">
    <property type="entry name" value="Carboxylesterase_B_AS"/>
</dbReference>
<proteinExistence type="inferred from homology"/>
<dbReference type="InterPro" id="IPR050309">
    <property type="entry name" value="Type-B_Carboxylest/Lipase"/>
</dbReference>
<evidence type="ECO:0000256" key="1">
    <source>
        <dbReference type="ARBA" id="ARBA00005964"/>
    </source>
</evidence>
<sequence length="543" mass="59108">MTGMINLLGDICISTRTYYGIRYAVAPTGDLRWRSPVPADEVRGHDLFKVINAVAPRPSCPQGFPAWLASAIPSGADSLAGLLPGADGLINDLESSEDCLRLDVVTPLRPQSARLPVVVQIHGGGYTLGNSQTPDGLGFVNFSQGGVIHVRIQYRLGAFGFLGGDAVRENGAENAGLQDQRLALKWVQKYIHRFGGDPNKVTIAGSSAGGGSVVAQLLYHGGAANPPYRGAIAEFPWGQPFHNNTFLNAQYDELLQAAGVTDLADLRALDYSSLVNATLESYTRAYDKRLYGYGDFYYGPYVDGTIIQKLPSEAFAHGSWSKVPLIVNHNFAEGPMFTNASVMTEAEADDHLATLFPASTSSFRRDLATLYPLSEFHSESFLSSPFLTSDSFATLAPVFGWEINNTVFWQLQAELGDAVINCLTYYIAKGAVTTSTPVWKFIYNSDPYIHGADMADLWGVSSQTNNSTRADILKAYVLSFVADLDPNAKSYGTPRPYFPRYSHQTAVSPSIIEINENSIERIADPDANGRCEFWQAHGSVIRN</sequence>
<dbReference type="InterPro" id="IPR029058">
    <property type="entry name" value="AB_hydrolase_fold"/>
</dbReference>
<accession>A0ABR4FMB9</accession>
<dbReference type="PROSITE" id="PS00122">
    <property type="entry name" value="CARBOXYLESTERASE_B_1"/>
    <property type="match status" value="1"/>
</dbReference>